<dbReference type="PANTHER" id="PTHR32022">
    <property type="entry name" value="D-GLUTAMATE CYCLASE, MITOCHONDRIAL"/>
    <property type="match status" value="1"/>
</dbReference>
<evidence type="ECO:0000313" key="3">
    <source>
        <dbReference type="EMBL" id="CAD8833216.1"/>
    </source>
</evidence>
<accession>A0A7S0ZUR3</accession>
<gene>
    <name evidence="3" type="ORF">NSCI0253_LOCUS7564</name>
</gene>
<dbReference type="PIRSF" id="PIRSF029755">
    <property type="entry name" value="UCP029755"/>
    <property type="match status" value="1"/>
</dbReference>
<dbReference type="AlphaFoldDB" id="A0A7S0ZUR3"/>
<evidence type="ECO:0000256" key="2">
    <source>
        <dbReference type="ARBA" id="ARBA00023239"/>
    </source>
</evidence>
<keyword evidence="2" id="KW-0456">Lyase</keyword>
<dbReference type="EMBL" id="HBFQ01010805">
    <property type="protein sequence ID" value="CAD8833216.1"/>
    <property type="molecule type" value="Transcribed_RNA"/>
</dbReference>
<organism evidence="3">
    <name type="scientific">Noctiluca scintillans</name>
    <name type="common">Sea sparkle</name>
    <name type="synonym">Red tide dinoflagellate</name>
    <dbReference type="NCBI Taxonomy" id="2966"/>
    <lineage>
        <taxon>Eukaryota</taxon>
        <taxon>Sar</taxon>
        <taxon>Alveolata</taxon>
        <taxon>Dinophyceae</taxon>
        <taxon>Noctilucales</taxon>
        <taxon>Noctilucaceae</taxon>
        <taxon>Noctiluca</taxon>
    </lineage>
</organism>
<reference evidence="3" key="1">
    <citation type="submission" date="2021-01" db="EMBL/GenBank/DDBJ databases">
        <authorList>
            <person name="Corre E."/>
            <person name="Pelletier E."/>
            <person name="Niang G."/>
            <person name="Scheremetjew M."/>
            <person name="Finn R."/>
            <person name="Kale V."/>
            <person name="Holt S."/>
            <person name="Cochrane G."/>
            <person name="Meng A."/>
            <person name="Brown T."/>
            <person name="Cohen L."/>
        </authorList>
    </citation>
    <scope>NUCLEOTIDE SEQUENCE</scope>
</reference>
<dbReference type="GO" id="GO:0006536">
    <property type="term" value="P:glutamate metabolic process"/>
    <property type="evidence" value="ECO:0007669"/>
    <property type="project" value="TreeGrafter"/>
</dbReference>
<comment type="similarity">
    <text evidence="1">Belongs to the D-glutamate cyclase family.</text>
</comment>
<dbReference type="PANTHER" id="PTHR32022:SF10">
    <property type="entry name" value="D-GLUTAMATE CYCLASE, MITOCHONDRIAL"/>
    <property type="match status" value="1"/>
</dbReference>
<dbReference type="Gene3D" id="3.40.1640.10">
    <property type="entry name" value="PSTPO5379-like"/>
    <property type="match status" value="1"/>
</dbReference>
<dbReference type="InterPro" id="IPR016938">
    <property type="entry name" value="UPF0317"/>
</dbReference>
<dbReference type="NCBIfam" id="NF003969">
    <property type="entry name" value="PRK05463.1"/>
    <property type="match status" value="1"/>
</dbReference>
<protein>
    <recommendedName>
        <fullName evidence="4">Hydro-lyase</fullName>
    </recommendedName>
</protein>
<dbReference type="FunFam" id="3.30.2040.10:FF:000001">
    <property type="entry name" value="D-glutamate cyclase, mitochondrial"/>
    <property type="match status" value="1"/>
</dbReference>
<dbReference type="Pfam" id="PF07286">
    <property type="entry name" value="D-Glu_cyclase"/>
    <property type="match status" value="1"/>
</dbReference>
<dbReference type="SUPFAM" id="SSF160920">
    <property type="entry name" value="PSTPO5379-like"/>
    <property type="match status" value="1"/>
</dbReference>
<name>A0A7S0ZUR3_NOCSC</name>
<proteinExistence type="inferred from homology"/>
<dbReference type="GO" id="GO:0047820">
    <property type="term" value="F:D-glutamate cyclase activity"/>
    <property type="evidence" value="ECO:0007669"/>
    <property type="project" value="TreeGrafter"/>
</dbReference>
<evidence type="ECO:0008006" key="4">
    <source>
        <dbReference type="Google" id="ProtNLM"/>
    </source>
</evidence>
<evidence type="ECO:0000256" key="1">
    <source>
        <dbReference type="ARBA" id="ARBA00007896"/>
    </source>
</evidence>
<dbReference type="Gene3D" id="3.30.2040.10">
    <property type="entry name" value="PSTPO5379-like domain"/>
    <property type="match status" value="1"/>
</dbReference>
<sequence length="294" mass="31704">MVSGASPSLDQGVVASGDPVFFSSGVALRDACRQGTFTCTTAGHAPGCVQANLVMLPREYCEDFRAFCANNAAPCPLLEMTQPGVFETTKLAPGADLCTDLPRYHVWRFGDMVEERLEVADLWQHDMQAFLLGCSFTWEDVLAAANLTPRHVEEGRIVPMFDTQIALKGSGPFQGNMVVSMRPYIAEDVARVTEITGAYPAAHGAPVQVADPASIGVSDDLKPDYGEPVTVRKDEVPVFWACGVTPQNAIRNAKLPLVITHAPGHMFVGDVSNEELKSWVVPGAWSARPGNEKT</sequence>
<dbReference type="InterPro" id="IPR038021">
    <property type="entry name" value="Putative_hydro-lyase"/>
</dbReference>
<dbReference type="InterPro" id="IPR009906">
    <property type="entry name" value="D-Glu_cyclase"/>
</dbReference>